<dbReference type="InterPro" id="IPR013154">
    <property type="entry name" value="ADH-like_N"/>
</dbReference>
<dbReference type="EMBL" id="DF968078">
    <property type="protein sequence ID" value="GAP03505.1"/>
    <property type="molecule type" value="Genomic_DNA"/>
</dbReference>
<dbReference type="Pfam" id="PF08240">
    <property type="entry name" value="ADH_N"/>
    <property type="match status" value="1"/>
</dbReference>
<evidence type="ECO:0000256" key="1">
    <source>
        <dbReference type="ARBA" id="ARBA00001947"/>
    </source>
</evidence>
<dbReference type="Gene3D" id="3.40.50.720">
    <property type="entry name" value="NAD(P)-binding Rossmann-like Domain"/>
    <property type="match status" value="1"/>
</dbReference>
<dbReference type="PROSITE" id="PS00059">
    <property type="entry name" value="ADH_ZINC"/>
    <property type="match status" value="1"/>
</dbReference>
<comment type="cofactor">
    <cofactor evidence="1 6">
        <name>Zn(2+)</name>
        <dbReference type="ChEBI" id="CHEBI:29105"/>
    </cofactor>
</comment>
<evidence type="ECO:0000256" key="6">
    <source>
        <dbReference type="RuleBase" id="RU361277"/>
    </source>
</evidence>
<dbReference type="InterPro" id="IPR020843">
    <property type="entry name" value="ER"/>
</dbReference>
<evidence type="ECO:0000256" key="5">
    <source>
        <dbReference type="ARBA" id="ARBA00023002"/>
    </source>
</evidence>
<evidence type="ECO:0000256" key="2">
    <source>
        <dbReference type="ARBA" id="ARBA00008072"/>
    </source>
</evidence>
<dbReference type="Pfam" id="PF00107">
    <property type="entry name" value="ADH_zinc_N"/>
    <property type="match status" value="1"/>
</dbReference>
<dbReference type="SUPFAM" id="SSF51735">
    <property type="entry name" value="NAD(P)-binding Rossmann-fold domains"/>
    <property type="match status" value="1"/>
</dbReference>
<keyword evidence="5" id="KW-0560">Oxidoreductase</keyword>
<protein>
    <submittedName>
        <fullName evidence="8">2,3-butanediol dehydrogenase</fullName>
    </submittedName>
</protein>
<reference evidence="8" key="1">
    <citation type="journal article" date="2015" name="BMC Genomics">
        <title>Comparative genomics of Fructobacillus spp. and Leuconostoc spp. reveals niche-specific evolution of Fructobacillus spp.</title>
        <authorList>
            <person name="Endo A."/>
            <person name="Tanizawa Y."/>
            <person name="Tanaka N."/>
            <person name="Maeno S."/>
            <person name="Kumar H."/>
            <person name="Shiwa Y."/>
            <person name="Okada S."/>
            <person name="Yoshikawa H."/>
            <person name="Dicks L."/>
            <person name="Nakagawa J."/>
            <person name="Arita M."/>
        </authorList>
    </citation>
    <scope>NUCLEOTIDE SEQUENCE [LARGE SCALE GENOMIC DNA]</scope>
    <source>
        <strain evidence="8">F214-1</strain>
    </source>
</reference>
<evidence type="ECO:0000256" key="4">
    <source>
        <dbReference type="ARBA" id="ARBA00022833"/>
    </source>
</evidence>
<organism evidence="8">
    <name type="scientific">Fructobacillus tropaeoli</name>
    <dbReference type="NCBI Taxonomy" id="709323"/>
    <lineage>
        <taxon>Bacteria</taxon>
        <taxon>Bacillati</taxon>
        <taxon>Bacillota</taxon>
        <taxon>Bacilli</taxon>
        <taxon>Lactobacillales</taxon>
        <taxon>Lactobacillaceae</taxon>
        <taxon>Fructobacillus</taxon>
    </lineage>
</organism>
<name>A0A3F3GW43_9LACO</name>
<keyword evidence="3 6" id="KW-0479">Metal-binding</keyword>
<keyword evidence="4 6" id="KW-0862">Zinc</keyword>
<gene>
    <name evidence="8" type="ORF">FTRO_0010480</name>
</gene>
<dbReference type="InterPro" id="IPR002328">
    <property type="entry name" value="ADH_Zn_CS"/>
</dbReference>
<dbReference type="Gene3D" id="3.90.180.10">
    <property type="entry name" value="Medium-chain alcohol dehydrogenases, catalytic domain"/>
    <property type="match status" value="1"/>
</dbReference>
<dbReference type="GO" id="GO:0016491">
    <property type="term" value="F:oxidoreductase activity"/>
    <property type="evidence" value="ECO:0007669"/>
    <property type="project" value="UniProtKB-KW"/>
</dbReference>
<dbReference type="AlphaFoldDB" id="A0A3F3GW43"/>
<proteinExistence type="inferred from homology"/>
<dbReference type="SMART" id="SM00829">
    <property type="entry name" value="PKS_ER"/>
    <property type="match status" value="1"/>
</dbReference>
<comment type="similarity">
    <text evidence="2 6">Belongs to the zinc-containing alcohol dehydrogenase family.</text>
</comment>
<evidence type="ECO:0000259" key="7">
    <source>
        <dbReference type="SMART" id="SM00829"/>
    </source>
</evidence>
<dbReference type="InterPro" id="IPR013149">
    <property type="entry name" value="ADH-like_C"/>
</dbReference>
<feature type="domain" description="Enoyl reductase (ER)" evidence="7">
    <location>
        <begin position="8"/>
        <end position="331"/>
    </location>
</feature>
<evidence type="ECO:0000256" key="3">
    <source>
        <dbReference type="ARBA" id="ARBA00022723"/>
    </source>
</evidence>
<dbReference type="PANTHER" id="PTHR43161:SF26">
    <property type="entry name" value="GALACTITOL 1-PHOSPHATE 5-DEHYDROGENASE"/>
    <property type="match status" value="1"/>
</dbReference>
<dbReference type="RefSeq" id="WP_059393044.1">
    <property type="nucleotide sequence ID" value="NZ_DF968078.1"/>
</dbReference>
<dbReference type="InterPro" id="IPR011032">
    <property type="entry name" value="GroES-like_sf"/>
</dbReference>
<dbReference type="InterPro" id="IPR036291">
    <property type="entry name" value="NAD(P)-bd_dom_sf"/>
</dbReference>
<accession>A0A3F3GW43</accession>
<dbReference type="STRING" id="709323.GCA_001047135_00048"/>
<dbReference type="Proteomes" id="UP000064514">
    <property type="component" value="Unassembled WGS sequence"/>
</dbReference>
<sequence length="350" mass="37377">MKAAVWHGAKDIRIEEVDLKPLASDEVTIKVAYAGICGSDLHEYQEGPVLIPTTFPDPLTNEAAPIVLGHEFSGVVEAVGPDVYDFQVGDHVAVNPAITKRESSDDVDVYDGYSFIGLSKDGGLAPYANVSVQNLYHLPQTFSLKSAAVMEPAAVAVQAVKEADLAFGQTVVIFGAGPIGVLLAEVARAAGASRIVVVDLAEVRLQKALEMGATDTVNASQVVDVEQKIAQILPDGADASFEVAGVQETFDQAVAVTKPRGFVVVVSIFSQPIRLDIRKLMNAGVRIATSIAYSRQTFQQTVDLVTNGQLKVEPLITSEIRLADFLKKGLLPLIDNPSEEKILVNLTKSK</sequence>
<dbReference type="SUPFAM" id="SSF50129">
    <property type="entry name" value="GroES-like"/>
    <property type="match status" value="1"/>
</dbReference>
<dbReference type="PANTHER" id="PTHR43161">
    <property type="entry name" value="SORBITOL DEHYDROGENASE"/>
    <property type="match status" value="1"/>
</dbReference>
<evidence type="ECO:0000313" key="8">
    <source>
        <dbReference type="EMBL" id="GAP03505.1"/>
    </source>
</evidence>
<dbReference type="CDD" id="cd08233">
    <property type="entry name" value="butanediol_DH_like"/>
    <property type="match status" value="1"/>
</dbReference>
<dbReference type="GO" id="GO:0008270">
    <property type="term" value="F:zinc ion binding"/>
    <property type="evidence" value="ECO:0007669"/>
    <property type="project" value="InterPro"/>
</dbReference>